<dbReference type="GO" id="GO:0005829">
    <property type="term" value="C:cytosol"/>
    <property type="evidence" value="ECO:0007669"/>
    <property type="project" value="TreeGrafter"/>
</dbReference>
<keyword evidence="4" id="KW-1185">Reference proteome</keyword>
<dbReference type="Gene3D" id="3.30.450.40">
    <property type="match status" value="1"/>
</dbReference>
<dbReference type="InterPro" id="IPR000614">
    <property type="entry name" value="FRMsr_CS"/>
</dbReference>
<dbReference type="InterPro" id="IPR029016">
    <property type="entry name" value="GAF-like_dom_sf"/>
</dbReference>
<dbReference type="Proteomes" id="UP000481087">
    <property type="component" value="Unassembled WGS sequence"/>
</dbReference>
<evidence type="ECO:0000259" key="2">
    <source>
        <dbReference type="SMART" id="SM00065"/>
    </source>
</evidence>
<dbReference type="PANTHER" id="PTHR21021:SF15">
    <property type="entry name" value="FREE METHIONINE-R-SULFOXIDE REDUCTASE"/>
    <property type="match status" value="1"/>
</dbReference>
<organism evidence="3 4">
    <name type="scientific">Paenibacillus silvestris</name>
    <dbReference type="NCBI Taxonomy" id="2606219"/>
    <lineage>
        <taxon>Bacteria</taxon>
        <taxon>Bacillati</taxon>
        <taxon>Bacillota</taxon>
        <taxon>Bacilli</taxon>
        <taxon>Bacillales</taxon>
        <taxon>Paenibacillaceae</taxon>
        <taxon>Paenibacillus</taxon>
    </lineage>
</organism>
<evidence type="ECO:0000313" key="4">
    <source>
        <dbReference type="Proteomes" id="UP000481087"/>
    </source>
</evidence>
<dbReference type="Pfam" id="PF01590">
    <property type="entry name" value="GAF"/>
    <property type="match status" value="1"/>
</dbReference>
<comment type="caution">
    <text evidence="3">The sequence shown here is derived from an EMBL/GenBank/DDBJ whole genome shotgun (WGS) entry which is preliminary data.</text>
</comment>
<name>A0A6L8UZ45_9BACL</name>
<reference evidence="3 4" key="1">
    <citation type="submission" date="2019-12" db="EMBL/GenBank/DDBJ databases">
        <title>Paenibacillus sp. nov. sp. isolated from soil.</title>
        <authorList>
            <person name="Kim J."/>
            <person name="Jeong S.E."/>
            <person name="Jung H.S."/>
            <person name="Jeon C.O."/>
        </authorList>
    </citation>
    <scope>NUCLEOTIDE SEQUENCE [LARGE SCALE GENOMIC DNA]</scope>
    <source>
        <strain evidence="3 4">5J-6</strain>
    </source>
</reference>
<dbReference type="RefSeq" id="WP_161406705.1">
    <property type="nucleotide sequence ID" value="NZ_WTUZ01000014.1"/>
</dbReference>
<dbReference type="PANTHER" id="PTHR21021">
    <property type="entry name" value="GAF/PUTATIVE CYTOSKELETAL PROTEIN"/>
    <property type="match status" value="1"/>
</dbReference>
<dbReference type="EMBL" id="WTUZ01000014">
    <property type="protein sequence ID" value="MZQ82496.1"/>
    <property type="molecule type" value="Genomic_DNA"/>
</dbReference>
<feature type="domain" description="GAF" evidence="2">
    <location>
        <begin position="28"/>
        <end position="163"/>
    </location>
</feature>
<evidence type="ECO:0000313" key="3">
    <source>
        <dbReference type="EMBL" id="MZQ82496.1"/>
    </source>
</evidence>
<dbReference type="InterPro" id="IPR003018">
    <property type="entry name" value="GAF"/>
</dbReference>
<evidence type="ECO:0000256" key="1">
    <source>
        <dbReference type="ARBA" id="ARBA00038454"/>
    </source>
</evidence>
<dbReference type="AlphaFoldDB" id="A0A6L8UZ45"/>
<dbReference type="FunFam" id="3.30.450.40:FF:000008">
    <property type="entry name" value="GAF domain-containing proteins"/>
    <property type="match status" value="1"/>
</dbReference>
<dbReference type="InterPro" id="IPR051330">
    <property type="entry name" value="Phosphatase_reg/MetRdx"/>
</dbReference>
<dbReference type="SMART" id="SM00065">
    <property type="entry name" value="GAF"/>
    <property type="match status" value="1"/>
</dbReference>
<comment type="similarity">
    <text evidence="1">Belongs to the free Met sulfoxide reductase family.</text>
</comment>
<dbReference type="PROSITE" id="PS01320">
    <property type="entry name" value="UPF0067"/>
    <property type="match status" value="1"/>
</dbReference>
<proteinExistence type="inferred from homology"/>
<accession>A0A6L8UZ45</accession>
<dbReference type="GO" id="GO:0033745">
    <property type="term" value="F:L-methionine-(R)-S-oxide reductase activity"/>
    <property type="evidence" value="ECO:0007669"/>
    <property type="project" value="TreeGrafter"/>
</dbReference>
<sequence>MFAKSGYEGTREENYTLLIQQVQALIHDEPNRIANLANAASLLGQFLTDVNWVGFYLMDKTQEKEELVLGPFQGLPACVRIPLGKGVCGTSAQLRETVLVPDVHAFPGHIACDAASQSEIVVPILHGDELIGVLDIDSPSLNRFDELDQRYLEQFVQALAAAM</sequence>
<protein>
    <submittedName>
        <fullName evidence="3">GAF domain-containing protein</fullName>
    </submittedName>
</protein>
<gene>
    <name evidence="3" type="ORF">GQF01_10280</name>
</gene>
<dbReference type="SUPFAM" id="SSF55781">
    <property type="entry name" value="GAF domain-like"/>
    <property type="match status" value="1"/>
</dbReference>